<dbReference type="InterPro" id="IPR051043">
    <property type="entry name" value="Sulfatase_Mod_Factor_Kinase"/>
</dbReference>
<dbReference type="CDD" id="cd04080">
    <property type="entry name" value="CBM6_cellulase-like"/>
    <property type="match status" value="1"/>
</dbReference>
<dbReference type="PROSITE" id="PS51175">
    <property type="entry name" value="CBM6"/>
    <property type="match status" value="1"/>
</dbReference>
<dbReference type="KEGG" id="fnk:E1750_17020"/>
<dbReference type="OrthoDB" id="9800955at2"/>
<dbReference type="GO" id="GO:0120147">
    <property type="term" value="F:formylglycine-generating oxidase activity"/>
    <property type="evidence" value="ECO:0007669"/>
    <property type="project" value="TreeGrafter"/>
</dbReference>
<evidence type="ECO:0000313" key="3">
    <source>
        <dbReference type="EMBL" id="QBN20420.1"/>
    </source>
</evidence>
<dbReference type="InterPro" id="IPR005084">
    <property type="entry name" value="CBM6"/>
</dbReference>
<proteinExistence type="predicted"/>
<keyword evidence="4" id="KW-1185">Reference proteome</keyword>
<evidence type="ECO:0000313" key="4">
    <source>
        <dbReference type="Proteomes" id="UP000291124"/>
    </source>
</evidence>
<dbReference type="InterPro" id="IPR005532">
    <property type="entry name" value="SUMF_dom"/>
</dbReference>
<dbReference type="EMBL" id="CP037933">
    <property type="protein sequence ID" value="QBN20420.1"/>
    <property type="molecule type" value="Genomic_DNA"/>
</dbReference>
<name>A0A4P6YIJ4_9FLAO</name>
<gene>
    <name evidence="3" type="ORF">E1750_17020</name>
</gene>
<dbReference type="InterPro" id="IPR008979">
    <property type="entry name" value="Galactose-bd-like_sf"/>
</dbReference>
<dbReference type="Pfam" id="PF03781">
    <property type="entry name" value="FGE-sulfatase"/>
    <property type="match status" value="1"/>
</dbReference>
<feature type="signal peptide" evidence="1">
    <location>
        <begin position="1"/>
        <end position="22"/>
    </location>
</feature>
<dbReference type="InterPro" id="IPR016187">
    <property type="entry name" value="CTDL_fold"/>
</dbReference>
<dbReference type="SUPFAM" id="SSF49785">
    <property type="entry name" value="Galactose-binding domain-like"/>
    <property type="match status" value="1"/>
</dbReference>
<protein>
    <recommendedName>
        <fullName evidence="2">CBM6 domain-containing protein</fullName>
    </recommendedName>
</protein>
<reference evidence="4" key="1">
    <citation type="submission" date="2019-03" db="EMBL/GenBank/DDBJ databases">
        <title>Flavobacterium sp.</title>
        <authorList>
            <person name="Kim H."/>
        </authorList>
    </citation>
    <scope>NUCLEOTIDE SEQUENCE [LARGE SCALE GENOMIC DNA]</scope>
    <source>
        <strain evidence="4">GS13</strain>
    </source>
</reference>
<organism evidence="3 4">
    <name type="scientific">Flavobacterium nackdongense</name>
    <dbReference type="NCBI Taxonomy" id="2547394"/>
    <lineage>
        <taxon>Bacteria</taxon>
        <taxon>Pseudomonadati</taxon>
        <taxon>Bacteroidota</taxon>
        <taxon>Flavobacteriia</taxon>
        <taxon>Flavobacteriales</taxon>
        <taxon>Flavobacteriaceae</taxon>
        <taxon>Flavobacterium</taxon>
    </lineage>
</organism>
<dbReference type="GO" id="GO:0030246">
    <property type="term" value="F:carbohydrate binding"/>
    <property type="evidence" value="ECO:0007669"/>
    <property type="project" value="InterPro"/>
</dbReference>
<dbReference type="PANTHER" id="PTHR23150">
    <property type="entry name" value="SULFATASE MODIFYING FACTOR 1, 2"/>
    <property type="match status" value="1"/>
</dbReference>
<dbReference type="InterPro" id="IPR042095">
    <property type="entry name" value="SUMF_sf"/>
</dbReference>
<dbReference type="PANTHER" id="PTHR23150:SF19">
    <property type="entry name" value="FORMYLGLYCINE-GENERATING ENZYME"/>
    <property type="match status" value="1"/>
</dbReference>
<dbReference type="RefSeq" id="WP_133277920.1">
    <property type="nucleotide sequence ID" value="NZ_CP037933.1"/>
</dbReference>
<feature type="domain" description="CBM6" evidence="2">
    <location>
        <begin position="310"/>
        <end position="446"/>
    </location>
</feature>
<feature type="chain" id="PRO_5020537144" description="CBM6 domain-containing protein" evidence="1">
    <location>
        <begin position="23"/>
        <end position="449"/>
    </location>
</feature>
<sequence length="449" mass="50726">MLKKFSFCLIACLLLMCFNVKATPIEKIWVQGGTMQYKEKPVSVNSFEISKYEITNAQYAFFLNGIEVGANGIFKEIQLINVASNDLQLEFTNGKWQPKKGFENHPMVMVNYYGALQFCKWTGSNLPSEMEWIYAANGGIKNKNFKYSGANTLKKVGWFKGNSDSRSHKVGEKKPNALGIYDMSGNAWEWCRNDELKTADDFCVHMGGSWFAGEQPSQILAHYGNKPKHFSNSVGFRVIFAATTLTSDVNFFKNYKGKPYNDQVQQIPGKVQCEWYDLGGEGIAYHDSDNSNSGSGNLNPANGTFLNEFRINEAVDISYTKSRDIDNSPYNVVEPVMDELYAGWMIPGEWINYTVNVNTSGTYTVGLMFTASGDGAISLLLDGKELATDIVVPSTRHNKETVAWRQWHHWNRIDNLASFKLEKGTHVLTLKTVYNGNMNYDYLDFKLKE</sequence>
<dbReference type="SUPFAM" id="SSF56436">
    <property type="entry name" value="C-type lectin-like"/>
    <property type="match status" value="1"/>
</dbReference>
<evidence type="ECO:0000256" key="1">
    <source>
        <dbReference type="SAM" id="SignalP"/>
    </source>
</evidence>
<evidence type="ECO:0000259" key="2">
    <source>
        <dbReference type="PROSITE" id="PS51175"/>
    </source>
</evidence>
<dbReference type="AlphaFoldDB" id="A0A4P6YIJ4"/>
<dbReference type="Proteomes" id="UP000291124">
    <property type="component" value="Chromosome"/>
</dbReference>
<keyword evidence="1" id="KW-0732">Signal</keyword>
<dbReference type="Gene3D" id="2.60.120.260">
    <property type="entry name" value="Galactose-binding domain-like"/>
    <property type="match status" value="1"/>
</dbReference>
<dbReference type="Gene3D" id="3.90.1580.10">
    <property type="entry name" value="paralog of FGE (formylglycine-generating enzyme)"/>
    <property type="match status" value="1"/>
</dbReference>
<accession>A0A4P6YIJ4</accession>